<dbReference type="OrthoDB" id="1699231at2759"/>
<evidence type="ECO:0000256" key="8">
    <source>
        <dbReference type="SAM" id="Phobius"/>
    </source>
</evidence>
<keyword evidence="5" id="KW-0406">Ion transport</keyword>
<evidence type="ECO:0000256" key="4">
    <source>
        <dbReference type="ARBA" id="ARBA00022989"/>
    </source>
</evidence>
<name>A0A286UXM0_9AGAM</name>
<dbReference type="InterPro" id="IPR004837">
    <property type="entry name" value="NaCa_Exmemb"/>
</dbReference>
<gene>
    <name evidence="10" type="ORF">PNOK_0136000</name>
</gene>
<keyword evidence="11" id="KW-1185">Reference proteome</keyword>
<dbReference type="GO" id="GO:0015369">
    <property type="term" value="F:calcium:proton antiporter activity"/>
    <property type="evidence" value="ECO:0007669"/>
    <property type="project" value="TreeGrafter"/>
</dbReference>
<dbReference type="InParanoid" id="A0A286UXM0"/>
<feature type="transmembrane region" description="Helical" evidence="8">
    <location>
        <begin position="455"/>
        <end position="475"/>
    </location>
</feature>
<evidence type="ECO:0000313" key="10">
    <source>
        <dbReference type="EMBL" id="PAV24292.1"/>
    </source>
</evidence>
<evidence type="ECO:0000313" key="11">
    <source>
        <dbReference type="Proteomes" id="UP000217199"/>
    </source>
</evidence>
<feature type="transmembrane region" description="Helical" evidence="8">
    <location>
        <begin position="431"/>
        <end position="449"/>
    </location>
</feature>
<feature type="transmembrane region" description="Helical" evidence="8">
    <location>
        <begin position="209"/>
        <end position="231"/>
    </location>
</feature>
<feature type="region of interest" description="Disordered" evidence="7">
    <location>
        <begin position="1"/>
        <end position="41"/>
    </location>
</feature>
<dbReference type="PANTHER" id="PTHR31503">
    <property type="entry name" value="VACUOLAR CALCIUM ION TRANSPORTER"/>
    <property type="match status" value="1"/>
</dbReference>
<evidence type="ECO:0000256" key="2">
    <source>
        <dbReference type="ARBA" id="ARBA00022448"/>
    </source>
</evidence>
<feature type="compositionally biased region" description="Polar residues" evidence="7">
    <location>
        <begin position="1"/>
        <end position="18"/>
    </location>
</feature>
<feature type="transmembrane region" description="Helical" evidence="8">
    <location>
        <begin position="487"/>
        <end position="504"/>
    </location>
</feature>
<feature type="transmembrane region" description="Helical" evidence="8">
    <location>
        <begin position="123"/>
        <end position="141"/>
    </location>
</feature>
<dbReference type="Pfam" id="PF01699">
    <property type="entry name" value="Na_Ca_ex"/>
    <property type="match status" value="1"/>
</dbReference>
<dbReference type="GO" id="GO:0012505">
    <property type="term" value="C:endomembrane system"/>
    <property type="evidence" value="ECO:0007669"/>
    <property type="project" value="UniProtKB-SubCell"/>
</dbReference>
<dbReference type="AlphaFoldDB" id="A0A286UXM0"/>
<sequence length="549" mass="60951">MSTEPVTPTALQSRNPYNRASAAFQDPEIPPLPPSPTTRLKIDSPVELQNMRTGGSSQGVTPGAGHPGVVERLEEGLHHLADKVDHELRDVGGRRQSMWDRFRGKDRRKIGWRESARNTMKSSILNVLLIFIPFAWAAHWANGWKGNYNATFALCFLSIVPLEKLFDFGGEQMALYTGKDLGDLIIVTLDNVIEATLAIVLLLKCELRILQATIVGVVLLHLLLVPGTGFLTGGARIYEQSLHPHYVQLNHTLLAIGVLSLLVPAAFFAALDNNTTSQANLTSDASRLQFLKMSHGIAILLLTVYIASRIFLHNPPGEDNAFRPTKDAPEELKHEEQHLRGKEPKVNPWFCTVFLLAIIAITAVTAEMLVESIEHVREENGITNEWFGLILLPIVSFSGDGAATILYFLGRLFFMKPEPPKTLAEDRAIDLSIQFTLFWMPVLILLSWWTGRPLMLLFDMYEVAVLLGASFLVNYVTADSKTNWAEGYIMIIFYIIIALCTWFYPGQESIEVMYAGCKVGEVGGDALGEVAAIAEEVVSEVVNDLSRRI</sequence>
<dbReference type="STRING" id="2282107.A0A286UXM0"/>
<evidence type="ECO:0000259" key="9">
    <source>
        <dbReference type="Pfam" id="PF01699"/>
    </source>
</evidence>
<dbReference type="Proteomes" id="UP000217199">
    <property type="component" value="Unassembled WGS sequence"/>
</dbReference>
<evidence type="ECO:0000256" key="6">
    <source>
        <dbReference type="ARBA" id="ARBA00023136"/>
    </source>
</evidence>
<dbReference type="GO" id="GO:0006874">
    <property type="term" value="P:intracellular calcium ion homeostasis"/>
    <property type="evidence" value="ECO:0007669"/>
    <property type="project" value="TreeGrafter"/>
</dbReference>
<evidence type="ECO:0000256" key="3">
    <source>
        <dbReference type="ARBA" id="ARBA00022692"/>
    </source>
</evidence>
<feature type="transmembrane region" description="Helical" evidence="8">
    <location>
        <begin position="346"/>
        <end position="366"/>
    </location>
</feature>
<keyword evidence="2" id="KW-0813">Transport</keyword>
<comment type="subcellular location">
    <subcellularLocation>
        <location evidence="1">Endomembrane system</location>
        <topology evidence="1">Multi-pass membrane protein</topology>
    </subcellularLocation>
</comment>
<keyword evidence="4 8" id="KW-1133">Transmembrane helix</keyword>
<dbReference type="PANTHER" id="PTHR31503:SF20">
    <property type="entry name" value="CA(2+)_H(+) EXCHANGER, PUTATIVE (EUROFUNG)-RELATED"/>
    <property type="match status" value="1"/>
</dbReference>
<comment type="caution">
    <text evidence="10">The sequence shown here is derived from an EMBL/GenBank/DDBJ whole genome shotgun (WGS) entry which is preliminary data.</text>
</comment>
<feature type="transmembrane region" description="Helical" evidence="8">
    <location>
        <begin position="252"/>
        <end position="271"/>
    </location>
</feature>
<feature type="transmembrane region" description="Helical" evidence="8">
    <location>
        <begin position="386"/>
        <end position="410"/>
    </location>
</feature>
<feature type="domain" description="Sodium/calcium exchanger membrane region" evidence="9">
    <location>
        <begin position="352"/>
        <end position="501"/>
    </location>
</feature>
<organism evidence="10 11">
    <name type="scientific">Pyrrhoderma noxium</name>
    <dbReference type="NCBI Taxonomy" id="2282107"/>
    <lineage>
        <taxon>Eukaryota</taxon>
        <taxon>Fungi</taxon>
        <taxon>Dikarya</taxon>
        <taxon>Basidiomycota</taxon>
        <taxon>Agaricomycotina</taxon>
        <taxon>Agaricomycetes</taxon>
        <taxon>Hymenochaetales</taxon>
        <taxon>Hymenochaetaceae</taxon>
        <taxon>Pyrrhoderma</taxon>
    </lineage>
</organism>
<dbReference type="EMBL" id="NBII01000001">
    <property type="protein sequence ID" value="PAV24292.1"/>
    <property type="molecule type" value="Genomic_DNA"/>
</dbReference>
<keyword evidence="6 8" id="KW-0472">Membrane</keyword>
<accession>A0A286UXM0</accession>
<dbReference type="GO" id="GO:0000329">
    <property type="term" value="C:fungal-type vacuole membrane"/>
    <property type="evidence" value="ECO:0007669"/>
    <property type="project" value="TreeGrafter"/>
</dbReference>
<evidence type="ECO:0000256" key="1">
    <source>
        <dbReference type="ARBA" id="ARBA00004127"/>
    </source>
</evidence>
<feature type="transmembrane region" description="Helical" evidence="8">
    <location>
        <begin position="184"/>
        <end position="203"/>
    </location>
</feature>
<dbReference type="InterPro" id="IPR004713">
    <property type="entry name" value="CaH_exchang"/>
</dbReference>
<reference evidence="10 11" key="1">
    <citation type="journal article" date="2017" name="Mol. Ecol.">
        <title>Comparative and population genomic landscape of Phellinus noxius: A hypervariable fungus causing root rot in trees.</title>
        <authorList>
            <person name="Chung C.L."/>
            <person name="Lee T.J."/>
            <person name="Akiba M."/>
            <person name="Lee H.H."/>
            <person name="Kuo T.H."/>
            <person name="Liu D."/>
            <person name="Ke H.M."/>
            <person name="Yokoi T."/>
            <person name="Roa M.B."/>
            <person name="Lu M.J."/>
            <person name="Chang Y.Y."/>
            <person name="Ann P.J."/>
            <person name="Tsai J.N."/>
            <person name="Chen C.Y."/>
            <person name="Tzean S.S."/>
            <person name="Ota Y."/>
            <person name="Hattori T."/>
            <person name="Sahashi N."/>
            <person name="Liou R.F."/>
            <person name="Kikuchi T."/>
            <person name="Tsai I.J."/>
        </authorList>
    </citation>
    <scope>NUCLEOTIDE SEQUENCE [LARGE SCALE GENOMIC DNA]</scope>
    <source>
        <strain evidence="10 11">FFPRI411160</strain>
    </source>
</reference>
<evidence type="ECO:0000256" key="5">
    <source>
        <dbReference type="ARBA" id="ARBA00023065"/>
    </source>
</evidence>
<proteinExistence type="predicted"/>
<evidence type="ECO:0000256" key="7">
    <source>
        <dbReference type="SAM" id="MobiDB-lite"/>
    </source>
</evidence>
<protein>
    <submittedName>
        <fullName evidence="10">H+ Ca2+ exchanger Vxc1</fullName>
    </submittedName>
</protein>
<keyword evidence="3 8" id="KW-0812">Transmembrane</keyword>